<keyword evidence="4" id="KW-0862">Zinc</keyword>
<dbReference type="OrthoDB" id="9782876at2"/>
<dbReference type="Gene3D" id="3.40.630.10">
    <property type="entry name" value="Zn peptidases"/>
    <property type="match status" value="1"/>
</dbReference>
<dbReference type="CDD" id="cd06251">
    <property type="entry name" value="M14_ASTE_ASPA-like"/>
    <property type="match status" value="1"/>
</dbReference>
<dbReference type="PIRSF" id="PIRSF039012">
    <property type="entry name" value="ASP"/>
    <property type="match status" value="1"/>
</dbReference>
<keyword evidence="7" id="KW-1185">Reference proteome</keyword>
<keyword evidence="3" id="KW-0378">Hydrolase</keyword>
<dbReference type="InterPro" id="IPR043795">
    <property type="entry name" value="N-alpha-Ac-DABA-like"/>
</dbReference>
<dbReference type="PANTHER" id="PTHR37326:SF2">
    <property type="entry name" value="SUCCINYLGLUTAMATE DESUCCINYLASE_ASPARTOACYLASE FAMILY PROTEIN"/>
    <property type="match status" value="1"/>
</dbReference>
<dbReference type="EMBL" id="QPMK01000006">
    <property type="protein sequence ID" value="RDD66245.1"/>
    <property type="molecule type" value="Genomic_DNA"/>
</dbReference>
<dbReference type="InterPro" id="IPR053138">
    <property type="entry name" value="N-alpha-Ac-DABA_deacetylase"/>
</dbReference>
<dbReference type="RefSeq" id="WP_114510817.1">
    <property type="nucleotide sequence ID" value="NZ_QPMK01000006.1"/>
</dbReference>
<gene>
    <name evidence="6" type="ORF">DU478_09980</name>
</gene>
<accession>A0A369TP72</accession>
<comment type="cofactor">
    <cofactor evidence="1">
        <name>Zn(2+)</name>
        <dbReference type="ChEBI" id="CHEBI:29105"/>
    </cofactor>
</comment>
<evidence type="ECO:0000256" key="3">
    <source>
        <dbReference type="ARBA" id="ARBA00022801"/>
    </source>
</evidence>
<organism evidence="6 7">
    <name type="scientific">Thalassococcus profundi</name>
    <dbReference type="NCBI Taxonomy" id="2282382"/>
    <lineage>
        <taxon>Bacteria</taxon>
        <taxon>Pseudomonadati</taxon>
        <taxon>Pseudomonadota</taxon>
        <taxon>Alphaproteobacteria</taxon>
        <taxon>Rhodobacterales</taxon>
        <taxon>Roseobacteraceae</taxon>
        <taxon>Thalassococcus</taxon>
    </lineage>
</organism>
<feature type="domain" description="Succinylglutamate desuccinylase/Aspartoacylase catalytic" evidence="5">
    <location>
        <begin position="45"/>
        <end position="225"/>
    </location>
</feature>
<dbReference type="Proteomes" id="UP000253977">
    <property type="component" value="Unassembled WGS sequence"/>
</dbReference>
<keyword evidence="2" id="KW-0479">Metal-binding</keyword>
<dbReference type="AlphaFoldDB" id="A0A369TP72"/>
<dbReference type="GO" id="GO:0016788">
    <property type="term" value="F:hydrolase activity, acting on ester bonds"/>
    <property type="evidence" value="ECO:0007669"/>
    <property type="project" value="InterPro"/>
</dbReference>
<evidence type="ECO:0000256" key="4">
    <source>
        <dbReference type="ARBA" id="ARBA00022833"/>
    </source>
</evidence>
<evidence type="ECO:0000256" key="1">
    <source>
        <dbReference type="ARBA" id="ARBA00001947"/>
    </source>
</evidence>
<dbReference type="SUPFAM" id="SSF53187">
    <property type="entry name" value="Zn-dependent exopeptidases"/>
    <property type="match status" value="1"/>
</dbReference>
<dbReference type="Pfam" id="PF24827">
    <property type="entry name" value="AstE_AspA_cat"/>
    <property type="match status" value="1"/>
</dbReference>
<dbReference type="GO" id="GO:0046872">
    <property type="term" value="F:metal ion binding"/>
    <property type="evidence" value="ECO:0007669"/>
    <property type="project" value="UniProtKB-KW"/>
</dbReference>
<evidence type="ECO:0000259" key="5">
    <source>
        <dbReference type="Pfam" id="PF24827"/>
    </source>
</evidence>
<comment type="caution">
    <text evidence="6">The sequence shown here is derived from an EMBL/GenBank/DDBJ whole genome shotgun (WGS) entry which is preliminary data.</text>
</comment>
<sequence length="345" mass="36724">MQQPFVLGGRSIPPGSRRCIDLPVSVLSDHTPVTLSAEVVHGKRPGPVMFVSAMIHGDEVIGVEIVRRLLRAAPVQRLSGTLIAVPIVNAFGFLNQSRYLPDRRDLNRCFPGHSEGSLAGRLAHLFRTEIVERCDVGIDLHSAAQGRTNLPQIRLTPGNERLRALGDAFAAPVTLMSKVRDGSLREAASAAGVDLLLYEAGEGLRFDEFAARAGLAGILRVMAHLGMIGAKGVPRARGAPVFCERSGWTRAPSGGLLRTLKASGDFVEKGAVLGVISDPFGTVDAEVQATETGIIVGRTNLPVVNEGDALFHIAVPRRIAHAEAAAQGMGEHLEAAPLFDEDEII</sequence>
<dbReference type="InterPro" id="IPR055438">
    <property type="entry name" value="AstE_AspA_cat"/>
</dbReference>
<proteinExistence type="predicted"/>
<dbReference type="GO" id="GO:0016811">
    <property type="term" value="F:hydrolase activity, acting on carbon-nitrogen (but not peptide) bonds, in linear amides"/>
    <property type="evidence" value="ECO:0007669"/>
    <property type="project" value="InterPro"/>
</dbReference>
<name>A0A369TP72_9RHOB</name>
<reference evidence="6 7" key="1">
    <citation type="submission" date="2018-07" db="EMBL/GenBank/DDBJ databases">
        <title>Thalassococcus profundi sp. nov., a marine bacterium isolated from deep seawater of Okinawa Trough.</title>
        <authorList>
            <person name="Yu M."/>
        </authorList>
    </citation>
    <scope>NUCLEOTIDE SEQUENCE [LARGE SCALE GENOMIC DNA]</scope>
    <source>
        <strain evidence="6 7">WRAS1</strain>
    </source>
</reference>
<dbReference type="PANTHER" id="PTHR37326">
    <property type="entry name" value="BLL3975 PROTEIN"/>
    <property type="match status" value="1"/>
</dbReference>
<evidence type="ECO:0000313" key="6">
    <source>
        <dbReference type="EMBL" id="RDD66245.1"/>
    </source>
</evidence>
<evidence type="ECO:0000313" key="7">
    <source>
        <dbReference type="Proteomes" id="UP000253977"/>
    </source>
</evidence>
<protein>
    <submittedName>
        <fullName evidence="6">Succinylglutamate desuccinylase</fullName>
    </submittedName>
</protein>
<evidence type="ECO:0000256" key="2">
    <source>
        <dbReference type="ARBA" id="ARBA00022723"/>
    </source>
</evidence>